<comment type="catalytic activity">
    <reaction evidence="1">
        <text>Hydrolyzes the link between N-acetylmuramoyl residues and L-amino acid residues in certain cell-wall glycopeptides.</text>
        <dbReference type="EC" id="3.5.1.28"/>
    </reaction>
</comment>
<evidence type="ECO:0000256" key="6">
    <source>
        <dbReference type="SAM" id="SignalP"/>
    </source>
</evidence>
<feature type="region of interest" description="Disordered" evidence="5">
    <location>
        <begin position="94"/>
        <end position="114"/>
    </location>
</feature>
<dbReference type="InterPro" id="IPR036505">
    <property type="entry name" value="Amidase/PGRP_sf"/>
</dbReference>
<dbReference type="STRING" id="35622.SAMN04489764_4721"/>
<dbReference type="EMBL" id="FNKK01000002">
    <property type="protein sequence ID" value="SDR27870.1"/>
    <property type="molecule type" value="Genomic_DNA"/>
</dbReference>
<dbReference type="Pfam" id="PF01510">
    <property type="entry name" value="Amidase_2"/>
    <property type="match status" value="1"/>
</dbReference>
<feature type="domain" description="N-acetylmuramoyl-L-alanine amidase" evidence="7">
    <location>
        <begin position="262"/>
        <end position="400"/>
    </location>
</feature>
<evidence type="ECO:0000256" key="5">
    <source>
        <dbReference type="SAM" id="MobiDB-lite"/>
    </source>
</evidence>
<feature type="chain" id="PRO_5011753645" description="N-acetylmuramoyl-L-alanine amidase" evidence="6">
    <location>
        <begin position="29"/>
        <end position="656"/>
    </location>
</feature>
<organism evidence="8 9">
    <name type="scientific">Thermostaphylospora chromogena</name>
    <dbReference type="NCBI Taxonomy" id="35622"/>
    <lineage>
        <taxon>Bacteria</taxon>
        <taxon>Bacillati</taxon>
        <taxon>Actinomycetota</taxon>
        <taxon>Actinomycetes</taxon>
        <taxon>Streptosporangiales</taxon>
        <taxon>Thermomonosporaceae</taxon>
        <taxon>Thermostaphylospora</taxon>
    </lineage>
</organism>
<gene>
    <name evidence="8" type="ORF">SAMN04489764_4721</name>
</gene>
<dbReference type="SUPFAM" id="SSF55846">
    <property type="entry name" value="N-acetylmuramoyl-L-alanine amidase-like"/>
    <property type="match status" value="1"/>
</dbReference>
<evidence type="ECO:0000259" key="7">
    <source>
        <dbReference type="SMART" id="SM00644"/>
    </source>
</evidence>
<evidence type="ECO:0000256" key="3">
    <source>
        <dbReference type="ARBA" id="ARBA00022801"/>
    </source>
</evidence>
<keyword evidence="3" id="KW-0378">Hydrolase</keyword>
<feature type="region of interest" description="Disordered" evidence="5">
    <location>
        <begin position="196"/>
        <end position="237"/>
    </location>
</feature>
<protein>
    <recommendedName>
        <fullName evidence="2">N-acetylmuramoyl-L-alanine amidase</fullName>
        <ecNumber evidence="2">3.5.1.28</ecNumber>
    </recommendedName>
</protein>
<dbReference type="GO" id="GO:0009254">
    <property type="term" value="P:peptidoglycan turnover"/>
    <property type="evidence" value="ECO:0007669"/>
    <property type="project" value="TreeGrafter"/>
</dbReference>
<evidence type="ECO:0000256" key="4">
    <source>
        <dbReference type="ARBA" id="ARBA00023316"/>
    </source>
</evidence>
<dbReference type="FunFam" id="3.40.80.10:FF:000006">
    <property type="entry name" value="N-acetylmuramoyl-L-alanine amidase"/>
    <property type="match status" value="1"/>
</dbReference>
<dbReference type="SMART" id="SM00644">
    <property type="entry name" value="Ami_2"/>
    <property type="match status" value="1"/>
</dbReference>
<keyword evidence="9" id="KW-1185">Reference proteome</keyword>
<dbReference type="InterPro" id="IPR002502">
    <property type="entry name" value="Amidase_domain"/>
</dbReference>
<dbReference type="Proteomes" id="UP000217103">
    <property type="component" value="Unassembled WGS sequence"/>
</dbReference>
<feature type="signal peptide" evidence="6">
    <location>
        <begin position="1"/>
        <end position="28"/>
    </location>
</feature>
<evidence type="ECO:0000256" key="1">
    <source>
        <dbReference type="ARBA" id="ARBA00001561"/>
    </source>
</evidence>
<dbReference type="GO" id="GO:0008745">
    <property type="term" value="F:N-acetylmuramoyl-L-alanine amidase activity"/>
    <property type="evidence" value="ECO:0007669"/>
    <property type="project" value="UniProtKB-EC"/>
</dbReference>
<dbReference type="SUPFAM" id="SSF53955">
    <property type="entry name" value="Lysozyme-like"/>
    <property type="match status" value="1"/>
</dbReference>
<evidence type="ECO:0000256" key="2">
    <source>
        <dbReference type="ARBA" id="ARBA00011901"/>
    </source>
</evidence>
<dbReference type="InterPro" id="IPR023346">
    <property type="entry name" value="Lysozyme-like_dom_sf"/>
</dbReference>
<dbReference type="AlphaFoldDB" id="A0A1H1HQY6"/>
<dbReference type="OrthoDB" id="66275at2"/>
<dbReference type="GO" id="GO:0071555">
    <property type="term" value="P:cell wall organization"/>
    <property type="evidence" value="ECO:0007669"/>
    <property type="project" value="UniProtKB-KW"/>
</dbReference>
<dbReference type="Gene3D" id="1.10.530.10">
    <property type="match status" value="1"/>
</dbReference>
<dbReference type="CDD" id="cd06583">
    <property type="entry name" value="PGRP"/>
    <property type="match status" value="1"/>
</dbReference>
<keyword evidence="4" id="KW-0961">Cell wall biogenesis/degradation</keyword>
<dbReference type="PANTHER" id="PTHR30417">
    <property type="entry name" value="N-ACETYLMURAMOYL-L-ALANINE AMIDASE AMID"/>
    <property type="match status" value="1"/>
</dbReference>
<dbReference type="InterPro" id="IPR051206">
    <property type="entry name" value="NAMLAA_amidase_2"/>
</dbReference>
<proteinExistence type="predicted"/>
<dbReference type="GO" id="GO:0009253">
    <property type="term" value="P:peptidoglycan catabolic process"/>
    <property type="evidence" value="ECO:0007669"/>
    <property type="project" value="InterPro"/>
</dbReference>
<dbReference type="EC" id="3.5.1.28" evidence="2"/>
<dbReference type="PANTHER" id="PTHR30417:SF1">
    <property type="entry name" value="N-ACETYLMURAMOYL-L-ALANINE AMIDASE AMID"/>
    <property type="match status" value="1"/>
</dbReference>
<accession>A0A1H1HQY6</accession>
<evidence type="ECO:0000313" key="8">
    <source>
        <dbReference type="EMBL" id="SDR27870.1"/>
    </source>
</evidence>
<dbReference type="Gene3D" id="3.40.80.10">
    <property type="entry name" value="Peptidoglycan recognition protein-like"/>
    <property type="match status" value="1"/>
</dbReference>
<dbReference type="RefSeq" id="WP_093262048.1">
    <property type="nucleotide sequence ID" value="NZ_FNKK01000002.1"/>
</dbReference>
<feature type="region of interest" description="Disordered" evidence="5">
    <location>
        <begin position="491"/>
        <end position="511"/>
    </location>
</feature>
<sequence>MRRPWRVAAVAAVTAVAAVHLAAAPAHASAPPVARPGDRADPVVNAGARQAQFAAAAARYRVPESVLLAVSYLYSRWDTHDGLPSIAGGYGPMHLASPKPLPKRRTTHRPPPDTLREAARLTGFSKRRLRSDPAANILGGAALLAERQRDLGAPLSADPADWYGAVAAFAGDPGTAFADEVYRTIRTGAARTTDDGQLVRLPPAPGVRPRRPAAPRGSAFRGSAARTSAPQGSAAKGRAECPRRLSCAWLPAPYKRLGKGRYGNHDRWPGKRRIDYIVVHDGEASFDSMTRTVRNPRNVSWHYTLRSSDGHIAQHVRTRHIAWHSGNWYVNSRSIGLEHEGYLAKGGAWYTEAMYRSSARLVRHLARKHDIPLDRAHILGHDNVPGITPSHVAGMHEDPGPYWDWEHYFELLKAPLAASGTSRDRTAALNASAGTGEGTEGDAPAGADAVMILPDYDSHRPFFTGCRPRRPAAKCPARGASSVWLHTAPRPDAPLVHDPGKHPGGRSTRRVGDHAARASAGQVYAVAGRRGEWTAIWYLGRRAWFHNPPSSPTAVPVRAATVTPRGDRAVRVYGRAFPERSAYPPGVPVQRLVPLQYRLRPGQRYTVGLTVRSAYLRAASFDTSRHVLVTGDLVYHQIQLGHRIAYVKADDVRLSP</sequence>
<keyword evidence="6" id="KW-0732">Signal</keyword>
<name>A0A1H1HQY6_9ACTN</name>
<evidence type="ECO:0000313" key="9">
    <source>
        <dbReference type="Proteomes" id="UP000217103"/>
    </source>
</evidence>
<reference evidence="8 9" key="1">
    <citation type="submission" date="2016-10" db="EMBL/GenBank/DDBJ databases">
        <authorList>
            <person name="de Groot N.N."/>
        </authorList>
    </citation>
    <scope>NUCLEOTIDE SEQUENCE [LARGE SCALE GENOMIC DNA]</scope>
    <source>
        <strain evidence="8 9">DSM 43794</strain>
    </source>
</reference>